<reference evidence="3" key="1">
    <citation type="journal article" date="2019" name="Int. J. Syst. Evol. Microbiol.">
        <title>The Global Catalogue of Microorganisms (GCM) 10K type strain sequencing project: providing services to taxonomists for standard genome sequencing and annotation.</title>
        <authorList>
            <consortium name="The Broad Institute Genomics Platform"/>
            <consortium name="The Broad Institute Genome Sequencing Center for Infectious Disease"/>
            <person name="Wu L."/>
            <person name="Ma J."/>
        </authorList>
    </citation>
    <scope>NUCLEOTIDE SEQUENCE [LARGE SCALE GENOMIC DNA]</scope>
    <source>
        <strain evidence="3">JCM 31486</strain>
    </source>
</reference>
<comment type="caution">
    <text evidence="2">The sequence shown here is derived from an EMBL/GenBank/DDBJ whole genome shotgun (WGS) entry which is preliminary data.</text>
</comment>
<organism evidence="2 3">
    <name type="scientific">Kibdelosporangium lantanae</name>
    <dbReference type="NCBI Taxonomy" id="1497396"/>
    <lineage>
        <taxon>Bacteria</taxon>
        <taxon>Bacillati</taxon>
        <taxon>Actinomycetota</taxon>
        <taxon>Actinomycetes</taxon>
        <taxon>Pseudonocardiales</taxon>
        <taxon>Pseudonocardiaceae</taxon>
        <taxon>Kibdelosporangium</taxon>
    </lineage>
</organism>
<keyword evidence="3" id="KW-1185">Reference proteome</keyword>
<feature type="region of interest" description="Disordered" evidence="1">
    <location>
        <begin position="1"/>
        <end position="62"/>
    </location>
</feature>
<evidence type="ECO:0000313" key="2">
    <source>
        <dbReference type="EMBL" id="MFD1051858.1"/>
    </source>
</evidence>
<name>A0ABW3MMK8_9PSEU</name>
<evidence type="ECO:0000256" key="1">
    <source>
        <dbReference type="SAM" id="MobiDB-lite"/>
    </source>
</evidence>
<dbReference type="EMBL" id="JBHTIS010003929">
    <property type="protein sequence ID" value="MFD1051858.1"/>
    <property type="molecule type" value="Genomic_DNA"/>
</dbReference>
<evidence type="ECO:0000313" key="3">
    <source>
        <dbReference type="Proteomes" id="UP001597045"/>
    </source>
</evidence>
<accession>A0ABW3MMK8</accession>
<gene>
    <name evidence="2" type="ORF">ACFQ1S_43025</name>
</gene>
<feature type="compositionally biased region" description="Basic and acidic residues" evidence="1">
    <location>
        <begin position="25"/>
        <end position="62"/>
    </location>
</feature>
<proteinExistence type="predicted"/>
<evidence type="ECO:0008006" key="4">
    <source>
        <dbReference type="Google" id="ProtNLM"/>
    </source>
</evidence>
<protein>
    <recommendedName>
        <fullName evidence="4">Histidine kinase</fullName>
    </recommendedName>
</protein>
<dbReference type="Proteomes" id="UP001597045">
    <property type="component" value="Unassembled WGS sequence"/>
</dbReference>
<feature type="non-terminal residue" evidence="2">
    <location>
        <position position="1"/>
    </location>
</feature>
<sequence>RRQASLAPQLRETAYQPEESEVEPADGRSPEEIRTIMSAFHRESRRARSDDGPGEREQGRLS</sequence>